<dbReference type="RefSeq" id="YP_009370742.1">
    <property type="nucleotide sequence ID" value="NC_034794.1"/>
</dbReference>
<dbReference type="InterPro" id="IPR000194">
    <property type="entry name" value="ATPase_F1/V1/A1_a/bsu_nucl-bd"/>
</dbReference>
<dbReference type="InterPro" id="IPR038376">
    <property type="entry name" value="ATP_synth_asu_C_sf"/>
</dbReference>
<keyword evidence="5" id="KW-0375">Hydrogen ion transport</keyword>
<comment type="subunit">
    <text evidence="12">F-type ATPases have 2 components, CF(1) - the catalytic core - and CF(0) - the membrane proton channel. CF(1) has five subunits: alpha(3), beta(3), gamma(1), delta(1), epsilon(1). CF(0) has three main subunits: a, b and c.</text>
</comment>
<evidence type="ECO:0000256" key="1">
    <source>
        <dbReference type="ARBA" id="ARBA00004370"/>
    </source>
</evidence>
<evidence type="ECO:0000259" key="16">
    <source>
        <dbReference type="Pfam" id="PF00306"/>
    </source>
</evidence>
<dbReference type="NCBIfam" id="TIGR00962">
    <property type="entry name" value="atpA"/>
    <property type="match status" value="1"/>
</dbReference>
<dbReference type="Gene3D" id="3.40.50.300">
    <property type="entry name" value="P-loop containing nucleotide triphosphate hydrolases"/>
    <property type="match status" value="1"/>
</dbReference>
<dbReference type="Pfam" id="PF00006">
    <property type="entry name" value="ATP-synt_ab"/>
    <property type="match status" value="1"/>
</dbReference>
<geneLocation type="mitochondrion" evidence="17"/>
<keyword evidence="7" id="KW-0406">Ion transport</keyword>
<dbReference type="GO" id="GO:0043531">
    <property type="term" value="F:ADP binding"/>
    <property type="evidence" value="ECO:0007669"/>
    <property type="project" value="TreeGrafter"/>
</dbReference>
<feature type="domain" description="ATPase F1/V1/A1 complex alpha/beta subunit nucleotide-binding" evidence="15">
    <location>
        <begin position="395"/>
        <end position="631"/>
    </location>
</feature>
<evidence type="ECO:0000259" key="15">
    <source>
        <dbReference type="Pfam" id="PF00006"/>
    </source>
</evidence>
<keyword evidence="13" id="KW-0175">Coiled coil</keyword>
<evidence type="ECO:0000256" key="9">
    <source>
        <dbReference type="ARBA" id="ARBA00023196"/>
    </source>
</evidence>
<dbReference type="SUPFAM" id="SSF52540">
    <property type="entry name" value="P-loop containing nucleoside triphosphate hydrolases"/>
    <property type="match status" value="1"/>
</dbReference>
<evidence type="ECO:0000256" key="14">
    <source>
        <dbReference type="SAM" id="MobiDB-lite"/>
    </source>
</evidence>
<evidence type="ECO:0000256" key="12">
    <source>
        <dbReference type="RuleBase" id="RU004287"/>
    </source>
</evidence>
<name>A0A1X8VEY5_9EUKA</name>
<feature type="domain" description="ATP synthase alpha subunit C-terminal" evidence="16">
    <location>
        <begin position="638"/>
        <end position="728"/>
    </location>
</feature>
<keyword evidence="3" id="KW-0813">Transport</keyword>
<protein>
    <submittedName>
        <fullName evidence="17">ATP synthase F1 subunit alpha</fullName>
    </submittedName>
</protein>
<dbReference type="InterPro" id="IPR033732">
    <property type="entry name" value="ATP_synth_F1_a_nt-bd_dom"/>
</dbReference>
<comment type="similarity">
    <text evidence="2">Belongs to the ATPase alpha/beta chains family.</text>
</comment>
<evidence type="ECO:0000256" key="7">
    <source>
        <dbReference type="ARBA" id="ARBA00023065"/>
    </source>
</evidence>
<evidence type="ECO:0000256" key="3">
    <source>
        <dbReference type="ARBA" id="ARBA00022448"/>
    </source>
</evidence>
<comment type="subcellular location">
    <subcellularLocation>
        <location evidence="1">Membrane</location>
    </subcellularLocation>
    <subcellularLocation>
        <location evidence="11">Mitochondrion</location>
    </subcellularLocation>
</comment>
<gene>
    <name evidence="17" type="primary">atp1</name>
</gene>
<dbReference type="FunFam" id="3.40.50.300:FF:002432">
    <property type="entry name" value="ATP synthase subunit alpha, mitochondrial"/>
    <property type="match status" value="1"/>
</dbReference>
<evidence type="ECO:0000256" key="2">
    <source>
        <dbReference type="ARBA" id="ARBA00008936"/>
    </source>
</evidence>
<dbReference type="GO" id="GO:0005524">
    <property type="term" value="F:ATP binding"/>
    <property type="evidence" value="ECO:0007669"/>
    <property type="project" value="UniProtKB-KW"/>
</dbReference>
<proteinExistence type="inferred from homology"/>
<accession>A0A1X8VEY5</accession>
<keyword evidence="8" id="KW-0472">Membrane</keyword>
<feature type="coiled-coil region" evidence="13">
    <location>
        <begin position="171"/>
        <end position="208"/>
    </location>
</feature>
<keyword evidence="9" id="KW-0139">CF(1)</keyword>
<dbReference type="GO" id="GO:0045259">
    <property type="term" value="C:proton-transporting ATP synthase complex"/>
    <property type="evidence" value="ECO:0007669"/>
    <property type="project" value="UniProtKB-KW"/>
</dbReference>
<keyword evidence="10" id="KW-0066">ATP synthesis</keyword>
<dbReference type="PROSITE" id="PS00152">
    <property type="entry name" value="ATPASE_ALPHA_BETA"/>
    <property type="match status" value="1"/>
</dbReference>
<organism evidence="17">
    <name type="scientific">Eukaryota sp. BB2</name>
    <dbReference type="NCBI Taxonomy" id="1949062"/>
    <lineage>
        <taxon>Eukaryota</taxon>
    </lineage>
</organism>
<dbReference type="Gene3D" id="1.20.150.20">
    <property type="entry name" value="ATP synthase alpha/beta chain, C-terminal domain"/>
    <property type="match status" value="1"/>
</dbReference>
<keyword evidence="11 17" id="KW-0496">Mitochondrion</keyword>
<evidence type="ECO:0000256" key="13">
    <source>
        <dbReference type="SAM" id="Coils"/>
    </source>
</evidence>
<evidence type="ECO:0000256" key="11">
    <source>
        <dbReference type="RuleBase" id="RU000342"/>
    </source>
</evidence>
<dbReference type="Gene3D" id="2.40.30.20">
    <property type="match status" value="1"/>
</dbReference>
<evidence type="ECO:0000313" key="17">
    <source>
        <dbReference type="EMBL" id="AQL10468.1"/>
    </source>
</evidence>
<reference evidence="17" key="1">
    <citation type="journal article" date="2017" name="Genome Biol. Evol.">
        <title>Mitochondrial Genome Evolution and a Novel RNA Editing System in Deep-Branching Heteroloboseids.</title>
        <authorList>
            <person name="Yang J."/>
            <person name="Harding T."/>
            <person name="Kamikawa R."/>
            <person name="Simpson A.G.B."/>
            <person name="Roger A.J."/>
        </authorList>
    </citation>
    <scope>NUCLEOTIDE SEQUENCE</scope>
</reference>
<dbReference type="InterPro" id="IPR027417">
    <property type="entry name" value="P-loop_NTPase"/>
</dbReference>
<keyword evidence="6" id="KW-0067">ATP-binding</keyword>
<dbReference type="GeneID" id="32888042"/>
<evidence type="ECO:0000256" key="10">
    <source>
        <dbReference type="ARBA" id="ARBA00023310"/>
    </source>
</evidence>
<dbReference type="SUPFAM" id="SSF50615">
    <property type="entry name" value="N-terminal domain of alpha and beta subunits of F1 ATP synthase"/>
    <property type="match status" value="1"/>
</dbReference>
<dbReference type="CDD" id="cd01132">
    <property type="entry name" value="F1-ATPase_alpha_CD"/>
    <property type="match status" value="1"/>
</dbReference>
<evidence type="ECO:0000256" key="4">
    <source>
        <dbReference type="ARBA" id="ARBA00022741"/>
    </source>
</evidence>
<dbReference type="GO" id="GO:0005739">
    <property type="term" value="C:mitochondrion"/>
    <property type="evidence" value="ECO:0007669"/>
    <property type="project" value="UniProtKB-SubCell"/>
</dbReference>
<dbReference type="InterPro" id="IPR023366">
    <property type="entry name" value="ATP_synth_asu-like_sf"/>
</dbReference>
<dbReference type="InterPro" id="IPR036121">
    <property type="entry name" value="ATPase_F1/V1/A1_a/bsu_N_sf"/>
</dbReference>
<dbReference type="InterPro" id="IPR020003">
    <property type="entry name" value="ATPase_a/bsu_AS"/>
</dbReference>
<dbReference type="SUPFAM" id="SSF47917">
    <property type="entry name" value="C-terminal domain of alpha and beta subunits of F1 ATP synthase"/>
    <property type="match status" value="1"/>
</dbReference>
<dbReference type="Pfam" id="PF00306">
    <property type="entry name" value="ATP-synt_ab_C"/>
    <property type="match status" value="1"/>
</dbReference>
<dbReference type="InterPro" id="IPR005294">
    <property type="entry name" value="ATP_synth_F1_asu"/>
</dbReference>
<dbReference type="EMBL" id="KY379823">
    <property type="protein sequence ID" value="AQL10468.1"/>
    <property type="molecule type" value="Genomic_DNA"/>
</dbReference>
<dbReference type="PANTHER" id="PTHR48082:SF2">
    <property type="entry name" value="ATP SYNTHASE SUBUNIT ALPHA, MITOCHONDRIAL"/>
    <property type="match status" value="1"/>
</dbReference>
<keyword evidence="4" id="KW-0547">Nucleotide-binding</keyword>
<dbReference type="AlphaFoldDB" id="A0A1X8VEY5"/>
<feature type="region of interest" description="Disordered" evidence="14">
    <location>
        <begin position="132"/>
        <end position="151"/>
    </location>
</feature>
<evidence type="ECO:0000256" key="8">
    <source>
        <dbReference type="ARBA" id="ARBA00023136"/>
    </source>
</evidence>
<evidence type="ECO:0000256" key="6">
    <source>
        <dbReference type="ARBA" id="ARBA00022840"/>
    </source>
</evidence>
<dbReference type="PANTHER" id="PTHR48082">
    <property type="entry name" value="ATP SYNTHASE SUBUNIT ALPHA, MITOCHONDRIAL"/>
    <property type="match status" value="1"/>
</dbReference>
<dbReference type="GO" id="GO:0046933">
    <property type="term" value="F:proton-transporting ATP synthase activity, rotational mechanism"/>
    <property type="evidence" value="ECO:0007669"/>
    <property type="project" value="InterPro"/>
</dbReference>
<sequence>MSTRERKPRTRRAKSNSEININNNLNVSSSIQSQIEASHIQFDDTSNLFNEKACSYLNEQTLNFLKQAGRQQNEELERLMNEFEFEYDASDYLPEDEEDTYADYLPIEYENENANEYENEYEYEGEGEEFDFEFDDEGSEGSEDEEDEEEDLFDDIDLPEEYEYEYITEPEDEFENEYEELEKVYEELEKEYEELANEYEELEETTTRNLVSHHLDEDENIASMSMQHVTNDVLTDLEAGYSNTSIAGSPLESVNYGKVLSIKDGVVHASGLETVCFGELVCFNNQKDILGLVLTLRRKTVEIVMLSNEKTIQIGDSIYRMEDNSGNMGCFPTVKVGYEVLGKHINVFGHVLNEEDLSTHDLLSYYYLTNETRSVFKKAPGIISREPVTYPFYTGIQLIDAFFPIGCGQRELLIGDKFTGKTTMAITAILNQKETNKELIYPIHHDERLTNFIKKEHVFCIYAGIGQRRSSILRVYNVLKKENAMNYTCIVSSTSSCKAALQYLTPYVGTAIGEYFMEKGHNAFIVYDDLTNHAVAYRQMALLLRRPPGREAFPGDIFYIHSSLLERSAQMNKNLGGGSLTSFPIIETQCGDVSSYIPTNVISITDGQIYLDSNLFNKGIRPAIHVGLSVSRVGSSAQNVSIKSVSRKLKIQMSDFNKLVGSTSINTDVDPALANIISIGLRLREIFKQRNPRPFYQQIMIGYSSAAGFTNKISPHFITLYYKLLFNQAFTRQLISKFELNFKQKELLYVCEYLARVHPFNNLYDFYFKVFPIEKLKDILQFDYFLSRYSKIFFAQFQPRLDKFLKRKKALFV</sequence>
<dbReference type="InterPro" id="IPR000793">
    <property type="entry name" value="ATP_synth_asu_C"/>
</dbReference>
<evidence type="ECO:0000256" key="5">
    <source>
        <dbReference type="ARBA" id="ARBA00022781"/>
    </source>
</evidence>